<keyword evidence="3" id="KW-0233">DNA recombination</keyword>
<evidence type="ECO:0000256" key="2">
    <source>
        <dbReference type="ARBA" id="ARBA00023125"/>
    </source>
</evidence>
<gene>
    <name evidence="5" type="ORF">TVG0734942</name>
</gene>
<proteinExistence type="predicted"/>
<dbReference type="Gene3D" id="1.10.443.10">
    <property type="entry name" value="Intergrase catalytic core"/>
    <property type="match status" value="1"/>
</dbReference>
<dbReference type="eggNOG" id="arCOG01241">
    <property type="taxonomic scope" value="Archaea"/>
</dbReference>
<dbReference type="Proteomes" id="UP000001017">
    <property type="component" value="Chromosome"/>
</dbReference>
<evidence type="ECO:0000313" key="6">
    <source>
        <dbReference type="Proteomes" id="UP000001017"/>
    </source>
</evidence>
<protein>
    <submittedName>
        <fullName evidence="5">Integrase / recombinase</fullName>
    </submittedName>
</protein>
<organism evidence="5 6">
    <name type="scientific">Thermoplasma volcanium (strain ATCC 51530 / DSM 4299 / JCM 9571 / NBRC 15438 / GSS1)</name>
    <dbReference type="NCBI Taxonomy" id="273116"/>
    <lineage>
        <taxon>Archaea</taxon>
        <taxon>Methanobacteriati</taxon>
        <taxon>Thermoplasmatota</taxon>
        <taxon>Thermoplasmata</taxon>
        <taxon>Thermoplasmatales</taxon>
        <taxon>Thermoplasmataceae</taxon>
        <taxon>Thermoplasma</taxon>
    </lineage>
</organism>
<dbReference type="PANTHER" id="PTHR30349:SF41">
    <property type="entry name" value="INTEGRASE_RECOMBINASE PROTEIN MJ0367-RELATED"/>
    <property type="match status" value="1"/>
</dbReference>
<dbReference type="KEGG" id="tvo:TVG0734942"/>
<dbReference type="InterPro" id="IPR002104">
    <property type="entry name" value="Integrase_catalytic"/>
</dbReference>
<dbReference type="GO" id="GO:0015074">
    <property type="term" value="P:DNA integration"/>
    <property type="evidence" value="ECO:0007669"/>
    <property type="project" value="UniProtKB-KW"/>
</dbReference>
<name>Q97AT2_THEVO</name>
<dbReference type="GO" id="GO:0003677">
    <property type="term" value="F:DNA binding"/>
    <property type="evidence" value="ECO:0007669"/>
    <property type="project" value="UniProtKB-KW"/>
</dbReference>
<keyword evidence="6" id="KW-1185">Reference proteome</keyword>
<evidence type="ECO:0000256" key="3">
    <source>
        <dbReference type="ARBA" id="ARBA00023172"/>
    </source>
</evidence>
<dbReference type="SUPFAM" id="SSF56349">
    <property type="entry name" value="DNA breaking-rejoining enzymes"/>
    <property type="match status" value="1"/>
</dbReference>
<dbReference type="PROSITE" id="PS51898">
    <property type="entry name" value="TYR_RECOMBINASE"/>
    <property type="match status" value="1"/>
</dbReference>
<dbReference type="InterPro" id="IPR013762">
    <property type="entry name" value="Integrase-like_cat_sf"/>
</dbReference>
<dbReference type="GeneID" id="1441829"/>
<evidence type="ECO:0000259" key="4">
    <source>
        <dbReference type="PROSITE" id="PS51898"/>
    </source>
</evidence>
<dbReference type="PhylomeDB" id="Q97AT2"/>
<dbReference type="InterPro" id="IPR050090">
    <property type="entry name" value="Tyrosine_recombinase_XerCD"/>
</dbReference>
<dbReference type="HOGENOM" id="CLU_1286347_0_0_2"/>
<keyword evidence="1" id="KW-0229">DNA integration</keyword>
<evidence type="ECO:0000256" key="1">
    <source>
        <dbReference type="ARBA" id="ARBA00022908"/>
    </source>
</evidence>
<keyword evidence="2" id="KW-0238">DNA-binding</keyword>
<reference evidence="5 6" key="1">
    <citation type="journal article" date="1999" name="Proc. Jpn. Acad.">
        <title>Determination of the complete genomic DNA sequence of Thermoplasma volvanium GSS1.</title>
        <authorList>
            <person name="Kawashima T."/>
            <person name="Yamamoto Y."/>
            <person name="Aramaki H."/>
            <person name="Nunoshiba T."/>
            <person name="Kawamoto T."/>
            <person name="Watanabe K."/>
            <person name="Yamazaki M."/>
            <person name="Kanehori K."/>
            <person name="Amano N."/>
            <person name="Ohya Y."/>
            <person name="Makino K."/>
            <person name="Suzuki M."/>
        </authorList>
    </citation>
    <scope>NUCLEOTIDE SEQUENCE [LARGE SCALE GENOMIC DNA]</scope>
    <source>
        <strain evidence="6">ATCC 51530 / DSM 4299 / JCM 9571 / NBRC 15438 / GSS1</strain>
    </source>
</reference>
<sequence length="196" mass="22787">MVKIKDETDLPDHITYDEYQSLINEIINNLYNHYLNSKIIPYLKARDVLLVNCMWELGGRISDILNIEVKDIDFMNKLVILKVKKGGGFINKIPVSDNLLLAFSNFMRELNVSNRRLFKMDRQTAWKKIKGYGNKIGLNLHPHMFRHGLAIYLLLKGVPIQVIARRLGHKNAMTILQYHVVITPYMEREALRGVLL</sequence>
<dbReference type="GO" id="GO:0006310">
    <property type="term" value="P:DNA recombination"/>
    <property type="evidence" value="ECO:0007669"/>
    <property type="project" value="UniProtKB-KW"/>
</dbReference>
<dbReference type="EMBL" id="BA000011">
    <property type="protein sequence ID" value="BAB59869.1"/>
    <property type="molecule type" value="Genomic_DNA"/>
</dbReference>
<feature type="domain" description="Tyr recombinase" evidence="4">
    <location>
        <begin position="9"/>
        <end position="192"/>
    </location>
</feature>
<dbReference type="OrthoDB" id="144892at2157"/>
<dbReference type="PaxDb" id="273116-14324943"/>
<dbReference type="RefSeq" id="WP_010916981.1">
    <property type="nucleotide sequence ID" value="NC_002689.2"/>
</dbReference>
<dbReference type="PANTHER" id="PTHR30349">
    <property type="entry name" value="PHAGE INTEGRASE-RELATED"/>
    <property type="match status" value="1"/>
</dbReference>
<dbReference type="InterPro" id="IPR011010">
    <property type="entry name" value="DNA_brk_join_enz"/>
</dbReference>
<reference evidence="5 6" key="2">
    <citation type="journal article" date="2000" name="Proc. Natl. Acad. Sci. U.S.A.">
        <title>Archaeal adaptation to higher temperatures revealed by genomic sequence of Thermoplasma volcanium.</title>
        <authorList>
            <person name="Kawashima T."/>
            <person name="Amano N."/>
            <person name="Koike H."/>
            <person name="Makino S."/>
            <person name="Higuchi S."/>
            <person name="Kawashima-Ohya Y."/>
            <person name="Watanabe K."/>
            <person name="Yamazaki M."/>
            <person name="Kanehori K."/>
            <person name="Kawamoto T."/>
            <person name="Nunoshiba T."/>
            <person name="Yamamoto Y."/>
            <person name="Aramaki H."/>
            <person name="Makino K."/>
            <person name="Suzuki M."/>
        </authorList>
    </citation>
    <scope>NUCLEOTIDE SEQUENCE [LARGE SCALE GENOMIC DNA]</scope>
    <source>
        <strain evidence="6">ATCC 51530 / DSM 4299 / JCM 9571 / NBRC 15438 / GSS1</strain>
    </source>
</reference>
<accession>Q97AT2</accession>
<dbReference type="AlphaFoldDB" id="Q97AT2"/>
<dbReference type="CDD" id="cd00397">
    <property type="entry name" value="DNA_BRE_C"/>
    <property type="match status" value="1"/>
</dbReference>
<evidence type="ECO:0000313" key="5">
    <source>
        <dbReference type="EMBL" id="BAB59869.1"/>
    </source>
</evidence>
<dbReference type="STRING" id="273116.gene:9381516"/>
<dbReference type="Pfam" id="PF00589">
    <property type="entry name" value="Phage_integrase"/>
    <property type="match status" value="1"/>
</dbReference>